<keyword evidence="13" id="KW-1185">Reference proteome</keyword>
<dbReference type="CDD" id="cd03257">
    <property type="entry name" value="ABC_NikE_OppD_transporters"/>
    <property type="match status" value="1"/>
</dbReference>
<sequence>MNTDINTGTGTSTDSATVTDPDVLLEVEGLRTRFRTDHGEVPAVNGVDLTIRRGRTLCVVGESGCGKSVTARSILQLVEPPGRITGGRVLLHPDTGTEEAAGGTGGAPRTAAPLDLAALKPKGKRIRRVRGSDVAMIFQEPMASLSLVHRVGNQVGEAIRVHSTATKKEARERSVELLGRVGIPNPERLVDAYPFQLSGGMRQRVMIAMALSCEPRLLIADEPTTALDVTTQAQILDLLGDLQRRRGMAMMFITHDMGVVAEVADDVAVMYLGNVVERGSVDDVFHAPKHPYTRALLESIPRMGGPRRERLPAIRGNVPDPAGRPSGCVFRDRCDSAMTGLCDTVDPPPIDVGGGRLVRCLLYGGAEERPDTSGAASDTDTPAAVRKAPAADPRTGKEAADADANRG</sequence>
<feature type="region of interest" description="Disordered" evidence="10">
    <location>
        <begin position="367"/>
        <end position="407"/>
    </location>
</feature>
<evidence type="ECO:0000256" key="3">
    <source>
        <dbReference type="ARBA" id="ARBA00022448"/>
    </source>
</evidence>
<keyword evidence="3" id="KW-0813">Transport</keyword>
<dbReference type="InterPro" id="IPR050388">
    <property type="entry name" value="ABC_Ni/Peptide_Import"/>
</dbReference>
<evidence type="ECO:0000256" key="7">
    <source>
        <dbReference type="ARBA" id="ARBA00022840"/>
    </source>
</evidence>
<dbReference type="SUPFAM" id="SSF52540">
    <property type="entry name" value="P-loop containing nucleoside triphosphate hydrolases"/>
    <property type="match status" value="1"/>
</dbReference>
<dbReference type="Gene3D" id="3.40.50.300">
    <property type="entry name" value="P-loop containing nucleotide triphosphate hydrolases"/>
    <property type="match status" value="1"/>
</dbReference>
<evidence type="ECO:0000256" key="10">
    <source>
        <dbReference type="SAM" id="MobiDB-lite"/>
    </source>
</evidence>
<evidence type="ECO:0000256" key="5">
    <source>
        <dbReference type="ARBA" id="ARBA00022519"/>
    </source>
</evidence>
<organism evidence="12 13">
    <name type="scientific">Streptomonospora litoralis</name>
    <dbReference type="NCBI Taxonomy" id="2498135"/>
    <lineage>
        <taxon>Bacteria</taxon>
        <taxon>Bacillati</taxon>
        <taxon>Actinomycetota</taxon>
        <taxon>Actinomycetes</taxon>
        <taxon>Streptosporangiales</taxon>
        <taxon>Nocardiopsidaceae</taxon>
        <taxon>Streptomonospora</taxon>
    </lineage>
</organism>
<dbReference type="GO" id="GO:0016887">
    <property type="term" value="F:ATP hydrolysis activity"/>
    <property type="evidence" value="ECO:0007669"/>
    <property type="project" value="InterPro"/>
</dbReference>
<keyword evidence="9" id="KW-0472">Membrane</keyword>
<evidence type="ECO:0000256" key="8">
    <source>
        <dbReference type="ARBA" id="ARBA00022967"/>
    </source>
</evidence>
<reference evidence="12 13" key="1">
    <citation type="submission" date="2019-02" db="EMBL/GenBank/DDBJ databases">
        <authorList>
            <person name="Khodamoradi S."/>
            <person name="Hahnke R.L."/>
            <person name="Kaempfer P."/>
            <person name="Schumann P."/>
            <person name="Rohde M."/>
            <person name="Steinert M."/>
            <person name="Luzhetskyy A."/>
            <person name="Wink J."/>
            <person name="Ruckert C."/>
        </authorList>
    </citation>
    <scope>NUCLEOTIDE SEQUENCE [LARGE SCALE GENOMIC DNA]</scope>
    <source>
        <strain evidence="12 13">M2</strain>
    </source>
</reference>
<dbReference type="PANTHER" id="PTHR43297">
    <property type="entry name" value="OLIGOPEPTIDE TRANSPORT ATP-BINDING PROTEIN APPD"/>
    <property type="match status" value="1"/>
</dbReference>
<dbReference type="PROSITE" id="PS50893">
    <property type="entry name" value="ABC_TRANSPORTER_2"/>
    <property type="match status" value="1"/>
</dbReference>
<dbReference type="InterPro" id="IPR013563">
    <property type="entry name" value="Oligopep_ABC_C"/>
</dbReference>
<dbReference type="Pfam" id="PF08352">
    <property type="entry name" value="oligo_HPY"/>
    <property type="match status" value="1"/>
</dbReference>
<gene>
    <name evidence="12" type="primary">oppD2</name>
    <name evidence="12" type="ORF">EKD16_06150</name>
</gene>
<feature type="compositionally biased region" description="Basic and acidic residues" evidence="10">
    <location>
        <begin position="394"/>
        <end position="407"/>
    </location>
</feature>
<feature type="domain" description="ABC transporter" evidence="11">
    <location>
        <begin position="25"/>
        <end position="297"/>
    </location>
</feature>
<dbReference type="Proteomes" id="UP000292235">
    <property type="component" value="Chromosome"/>
</dbReference>
<dbReference type="PANTHER" id="PTHR43297:SF14">
    <property type="entry name" value="ATPASE AAA-TYPE CORE DOMAIN-CONTAINING PROTEIN"/>
    <property type="match status" value="1"/>
</dbReference>
<keyword evidence="6" id="KW-0547">Nucleotide-binding</keyword>
<evidence type="ECO:0000256" key="9">
    <source>
        <dbReference type="ARBA" id="ARBA00023136"/>
    </source>
</evidence>
<comment type="subcellular location">
    <subcellularLocation>
        <location evidence="1">Cell membrane</location>
        <topology evidence="1">Peripheral membrane protein</topology>
    </subcellularLocation>
</comment>
<dbReference type="PROSITE" id="PS00211">
    <property type="entry name" value="ABC_TRANSPORTER_1"/>
    <property type="match status" value="1"/>
</dbReference>
<feature type="region of interest" description="Disordered" evidence="10">
    <location>
        <begin position="1"/>
        <end position="20"/>
    </location>
</feature>
<keyword evidence="5" id="KW-0997">Cell inner membrane</keyword>
<name>A0A4P6Q2E1_9ACTN</name>
<dbReference type="KEGG" id="strr:EKD16_06150"/>
<dbReference type="InterPro" id="IPR003439">
    <property type="entry name" value="ABC_transporter-like_ATP-bd"/>
</dbReference>
<keyword evidence="8" id="KW-1278">Translocase</keyword>
<evidence type="ECO:0000259" key="11">
    <source>
        <dbReference type="PROSITE" id="PS50893"/>
    </source>
</evidence>
<comment type="similarity">
    <text evidence="2">Belongs to the ABC transporter superfamily.</text>
</comment>
<evidence type="ECO:0000313" key="13">
    <source>
        <dbReference type="Proteomes" id="UP000292235"/>
    </source>
</evidence>
<feature type="compositionally biased region" description="Polar residues" evidence="10">
    <location>
        <begin position="1"/>
        <end position="18"/>
    </location>
</feature>
<dbReference type="InterPro" id="IPR027417">
    <property type="entry name" value="P-loop_NTPase"/>
</dbReference>
<dbReference type="GO" id="GO:0005886">
    <property type="term" value="C:plasma membrane"/>
    <property type="evidence" value="ECO:0007669"/>
    <property type="project" value="UniProtKB-SubCell"/>
</dbReference>
<dbReference type="AlphaFoldDB" id="A0A4P6Q2E1"/>
<feature type="region of interest" description="Disordered" evidence="10">
    <location>
        <begin position="303"/>
        <end position="322"/>
    </location>
</feature>
<dbReference type="InterPro" id="IPR017871">
    <property type="entry name" value="ABC_transporter-like_CS"/>
</dbReference>
<evidence type="ECO:0000313" key="12">
    <source>
        <dbReference type="EMBL" id="QBI53029.1"/>
    </source>
</evidence>
<evidence type="ECO:0000256" key="6">
    <source>
        <dbReference type="ARBA" id="ARBA00022741"/>
    </source>
</evidence>
<proteinExistence type="inferred from homology"/>
<dbReference type="InterPro" id="IPR003593">
    <property type="entry name" value="AAA+_ATPase"/>
</dbReference>
<dbReference type="Pfam" id="PF00005">
    <property type="entry name" value="ABC_tran"/>
    <property type="match status" value="1"/>
</dbReference>
<dbReference type="SMART" id="SM00382">
    <property type="entry name" value="AAA"/>
    <property type="match status" value="1"/>
</dbReference>
<dbReference type="EMBL" id="CP036455">
    <property type="protein sequence ID" value="QBI53029.1"/>
    <property type="molecule type" value="Genomic_DNA"/>
</dbReference>
<dbReference type="NCBIfam" id="TIGR01727">
    <property type="entry name" value="oligo_HPY"/>
    <property type="match status" value="1"/>
</dbReference>
<evidence type="ECO:0000256" key="1">
    <source>
        <dbReference type="ARBA" id="ARBA00004202"/>
    </source>
</evidence>
<dbReference type="GO" id="GO:0005524">
    <property type="term" value="F:ATP binding"/>
    <property type="evidence" value="ECO:0007669"/>
    <property type="project" value="UniProtKB-KW"/>
</dbReference>
<accession>A0A4P6Q2E1</accession>
<evidence type="ECO:0000256" key="4">
    <source>
        <dbReference type="ARBA" id="ARBA00022475"/>
    </source>
</evidence>
<keyword evidence="4" id="KW-1003">Cell membrane</keyword>
<keyword evidence="7 12" id="KW-0067">ATP-binding</keyword>
<protein>
    <submittedName>
        <fullName evidence="12">Oligopeptide transport ATP-binding protein OppD</fullName>
    </submittedName>
</protein>
<evidence type="ECO:0000256" key="2">
    <source>
        <dbReference type="ARBA" id="ARBA00005417"/>
    </source>
</evidence>
<dbReference type="GO" id="GO:0015833">
    <property type="term" value="P:peptide transport"/>
    <property type="evidence" value="ECO:0007669"/>
    <property type="project" value="InterPro"/>
</dbReference>
<dbReference type="RefSeq" id="WP_394347315.1">
    <property type="nucleotide sequence ID" value="NZ_CP036455.1"/>
</dbReference>